<dbReference type="RefSeq" id="WP_219355181.1">
    <property type="nucleotide sequence ID" value="NZ_CP080034.1"/>
</dbReference>
<dbReference type="InterPro" id="IPR020846">
    <property type="entry name" value="MFS_dom"/>
</dbReference>
<evidence type="ECO:0000313" key="6">
    <source>
        <dbReference type="EMBL" id="QYC09625.1"/>
    </source>
</evidence>
<dbReference type="InterPro" id="IPR011701">
    <property type="entry name" value="MFS"/>
</dbReference>
<protein>
    <submittedName>
        <fullName evidence="6">MFS transporter</fullName>
    </submittedName>
</protein>
<evidence type="ECO:0000256" key="3">
    <source>
        <dbReference type="ARBA" id="ARBA00023136"/>
    </source>
</evidence>
<evidence type="ECO:0000313" key="7">
    <source>
        <dbReference type="Proteomes" id="UP000824334"/>
    </source>
</evidence>
<keyword evidence="2 4" id="KW-1133">Transmembrane helix</keyword>
<accession>A0ABX8TGT3</accession>
<evidence type="ECO:0000256" key="1">
    <source>
        <dbReference type="ARBA" id="ARBA00022692"/>
    </source>
</evidence>
<reference evidence="6 7" key="1">
    <citation type="submission" date="2021-07" db="EMBL/GenBank/DDBJ databases">
        <title>Isolation and characterization of bacteria from a gold mining with a capacity of golden bioaccumulation.</title>
        <authorList>
            <person name="Yang X.J."/>
        </authorList>
    </citation>
    <scope>NUCLEOTIDE SEQUENCE [LARGE SCALE GENOMIC DNA]</scope>
    <source>
        <strain evidence="6 7">Au29</strain>
    </source>
</reference>
<feature type="domain" description="Major facilitator superfamily (MFS) profile" evidence="5">
    <location>
        <begin position="1"/>
        <end position="377"/>
    </location>
</feature>
<dbReference type="Proteomes" id="UP000824334">
    <property type="component" value="Chromosome"/>
</dbReference>
<dbReference type="EMBL" id="CP080034">
    <property type="protein sequence ID" value="QYC09625.1"/>
    <property type="molecule type" value="Genomic_DNA"/>
</dbReference>
<evidence type="ECO:0000259" key="5">
    <source>
        <dbReference type="PROSITE" id="PS50850"/>
    </source>
</evidence>
<feature type="transmembrane region" description="Helical" evidence="4">
    <location>
        <begin position="265"/>
        <end position="284"/>
    </location>
</feature>
<feature type="transmembrane region" description="Helical" evidence="4">
    <location>
        <begin position="290"/>
        <end position="307"/>
    </location>
</feature>
<feature type="transmembrane region" description="Helical" evidence="4">
    <location>
        <begin position="32"/>
        <end position="50"/>
    </location>
</feature>
<keyword evidence="1 4" id="KW-0812">Transmembrane</keyword>
<feature type="transmembrane region" description="Helical" evidence="4">
    <location>
        <begin position="150"/>
        <end position="171"/>
    </location>
</feature>
<feature type="transmembrane region" description="Helical" evidence="4">
    <location>
        <begin position="353"/>
        <end position="372"/>
    </location>
</feature>
<feature type="transmembrane region" description="Helical" evidence="4">
    <location>
        <begin position="121"/>
        <end position="144"/>
    </location>
</feature>
<feature type="transmembrane region" description="Helical" evidence="4">
    <location>
        <begin position="201"/>
        <end position="222"/>
    </location>
</feature>
<evidence type="ECO:0000256" key="2">
    <source>
        <dbReference type="ARBA" id="ARBA00022989"/>
    </source>
</evidence>
<gene>
    <name evidence="6" type="ORF">KWG56_13680</name>
</gene>
<keyword evidence="7" id="KW-1185">Reference proteome</keyword>
<feature type="transmembrane region" description="Helical" evidence="4">
    <location>
        <begin position="328"/>
        <end position="347"/>
    </location>
</feature>
<sequence>MFAFASSLGQTFFISLFVPFLAADLGRTETALAAVYGLATVAAAVLLPWIGRLVDRVDLLRLGGVVVAVMLAAGLAFSQARGLPVLVAALILLRLCGQGLMSHIALSGVARYVARGRAKALAVAGLGHAVGEGLLPLTVVFALGLWDWRVVFAGASLVIGGVLAPFALWAVRGRRRLRRPARPSASGGAREGRPLLRDPRFWALAPALLAAPFIVTGLVFHQGLIARGLALPPALFAAGFVGFAVVQAPAALIAGAAIDRYGSRAVLLVHLLPLAGGVALLAAWPQPWAPLAFLLLAGVTNAWGGLLRTTLATDLAGVSRVGAARSQIAALMVVSTAAGPSLVGLVLGLGTRAGLAAIALGAVAVVAPAVFVRTSEP</sequence>
<dbReference type="PROSITE" id="PS50850">
    <property type="entry name" value="MFS"/>
    <property type="match status" value="1"/>
</dbReference>
<evidence type="ECO:0000256" key="4">
    <source>
        <dbReference type="SAM" id="Phobius"/>
    </source>
</evidence>
<keyword evidence="3 4" id="KW-0472">Membrane</keyword>
<feature type="transmembrane region" description="Helical" evidence="4">
    <location>
        <begin position="62"/>
        <end position="80"/>
    </location>
</feature>
<dbReference type="Pfam" id="PF07690">
    <property type="entry name" value="MFS_1"/>
    <property type="match status" value="1"/>
</dbReference>
<feature type="transmembrane region" description="Helical" evidence="4">
    <location>
        <begin position="86"/>
        <end position="109"/>
    </location>
</feature>
<dbReference type="GeneID" id="94376332"/>
<name>A0ABX8TGT3_9CAUL</name>
<proteinExistence type="predicted"/>
<organism evidence="6 7">
    <name type="scientific">Brevundimonas nasdae</name>
    <dbReference type="NCBI Taxonomy" id="172043"/>
    <lineage>
        <taxon>Bacteria</taxon>
        <taxon>Pseudomonadati</taxon>
        <taxon>Pseudomonadota</taxon>
        <taxon>Alphaproteobacteria</taxon>
        <taxon>Caulobacterales</taxon>
        <taxon>Caulobacteraceae</taxon>
        <taxon>Brevundimonas</taxon>
    </lineage>
</organism>
<feature type="transmembrane region" description="Helical" evidence="4">
    <location>
        <begin position="234"/>
        <end position="258"/>
    </location>
</feature>